<evidence type="ECO:0000256" key="2">
    <source>
        <dbReference type="ARBA" id="ARBA00022679"/>
    </source>
</evidence>
<dbReference type="GO" id="GO:0016301">
    <property type="term" value="F:kinase activity"/>
    <property type="evidence" value="ECO:0007669"/>
    <property type="project" value="UniProtKB-KW"/>
</dbReference>
<dbReference type="NCBIfam" id="TIGR00045">
    <property type="entry name" value="glycerate kinase"/>
    <property type="match status" value="1"/>
</dbReference>
<name>A0ABR8QSY0_9BACI</name>
<dbReference type="InterPro" id="IPR036129">
    <property type="entry name" value="Glycerate_kinase_sf"/>
</dbReference>
<dbReference type="Proteomes" id="UP000657931">
    <property type="component" value="Unassembled WGS sequence"/>
</dbReference>
<evidence type="ECO:0000313" key="5">
    <source>
        <dbReference type="EMBL" id="MBD7938640.1"/>
    </source>
</evidence>
<evidence type="ECO:0000256" key="4">
    <source>
        <dbReference type="PIRNR" id="PIRNR006078"/>
    </source>
</evidence>
<dbReference type="PANTHER" id="PTHR21599">
    <property type="entry name" value="GLYCERATE KINASE"/>
    <property type="match status" value="1"/>
</dbReference>
<dbReference type="RefSeq" id="WP_191816070.1">
    <property type="nucleotide sequence ID" value="NZ_JACSQT010000009.1"/>
</dbReference>
<dbReference type="InterPro" id="IPR018197">
    <property type="entry name" value="Glycerate_kinase_RE-like"/>
</dbReference>
<dbReference type="InterPro" id="IPR018193">
    <property type="entry name" value="Glyc_kinase_flavodox-like_fold"/>
</dbReference>
<keyword evidence="6" id="KW-1185">Reference proteome</keyword>
<keyword evidence="2 4" id="KW-0808">Transferase</keyword>
<dbReference type="PIRSF" id="PIRSF006078">
    <property type="entry name" value="GlxK"/>
    <property type="match status" value="1"/>
</dbReference>
<organism evidence="5 6">
    <name type="scientific">Cytobacillus stercorigallinarum</name>
    <dbReference type="NCBI Taxonomy" id="2762240"/>
    <lineage>
        <taxon>Bacteria</taxon>
        <taxon>Bacillati</taxon>
        <taxon>Bacillota</taxon>
        <taxon>Bacilli</taxon>
        <taxon>Bacillales</taxon>
        <taxon>Bacillaceae</taxon>
        <taxon>Cytobacillus</taxon>
    </lineage>
</organism>
<dbReference type="Gene3D" id="3.40.50.10350">
    <property type="entry name" value="Glycerate kinase, domain 1"/>
    <property type="match status" value="1"/>
</dbReference>
<evidence type="ECO:0000256" key="3">
    <source>
        <dbReference type="ARBA" id="ARBA00022777"/>
    </source>
</evidence>
<dbReference type="Pfam" id="PF02595">
    <property type="entry name" value="Gly_kinase"/>
    <property type="match status" value="1"/>
</dbReference>
<gene>
    <name evidence="5" type="ORF">H9655_16520</name>
</gene>
<comment type="similarity">
    <text evidence="1 4">Belongs to the glycerate kinase type-1 family.</text>
</comment>
<comment type="caution">
    <text evidence="5">The sequence shown here is derived from an EMBL/GenBank/DDBJ whole genome shotgun (WGS) entry which is preliminary data.</text>
</comment>
<accession>A0ABR8QSY0</accession>
<dbReference type="EMBL" id="JACSQT010000009">
    <property type="protein sequence ID" value="MBD7938640.1"/>
    <property type="molecule type" value="Genomic_DNA"/>
</dbReference>
<evidence type="ECO:0000256" key="1">
    <source>
        <dbReference type="ARBA" id="ARBA00006284"/>
    </source>
</evidence>
<sequence length="393" mass="42114">MKVVIVPSGFKECLEAEEVANAMNKGVQRYSPTVHTVVIPMVDGGEGFVKTIIKIKKGKLFHLEATGPVGTKVSTYFGVYEEENKQRTAVIEMAAIAGLKMVPPHLRNPLYTTTYGVGELIKAALDLQVDQILFGCGDSGTSDGGAGMAQALGVKFLNRNKEVINVVGGGGLHEIAFIDTTNIDKRLSRVRMNVACNWQNQLCGSTGVAHVFGPQKGATDREVEVLANGLAHYAEMIEQTIGLNVSELPGSGASGGLGAGLIAFAGAKLFPRYELILKYIHIEEHLKGADLVLTAEGCLDSQTPNGKIPAEVARMAKKLAIPVVAITGTIGKDAQVNYQNGIDAYMSIMQKPTTMEKAMEEAAHLISDCAESAVRHIQVGYQMAKRKYEKDPV</sequence>
<dbReference type="InterPro" id="IPR004381">
    <property type="entry name" value="Glycerate_kinase"/>
</dbReference>
<dbReference type="Gene3D" id="3.90.1510.10">
    <property type="entry name" value="Glycerate kinase, domain 2"/>
    <property type="match status" value="1"/>
</dbReference>
<dbReference type="PANTHER" id="PTHR21599:SF0">
    <property type="entry name" value="GLYCERATE KINASE"/>
    <property type="match status" value="1"/>
</dbReference>
<proteinExistence type="inferred from homology"/>
<protein>
    <submittedName>
        <fullName evidence="5">Glycerate kinase</fullName>
    </submittedName>
</protein>
<evidence type="ECO:0000313" key="6">
    <source>
        <dbReference type="Proteomes" id="UP000657931"/>
    </source>
</evidence>
<dbReference type="SUPFAM" id="SSF110738">
    <property type="entry name" value="Glycerate kinase I"/>
    <property type="match status" value="1"/>
</dbReference>
<reference evidence="5 6" key="1">
    <citation type="submission" date="2020-08" db="EMBL/GenBank/DDBJ databases">
        <title>A Genomic Blueprint of the Chicken Gut Microbiome.</title>
        <authorList>
            <person name="Gilroy R."/>
            <person name="Ravi A."/>
            <person name="Getino M."/>
            <person name="Pursley I."/>
            <person name="Horton D.L."/>
            <person name="Alikhan N.-F."/>
            <person name="Baker D."/>
            <person name="Gharbi K."/>
            <person name="Hall N."/>
            <person name="Watson M."/>
            <person name="Adriaenssens E.M."/>
            <person name="Foster-Nyarko E."/>
            <person name="Jarju S."/>
            <person name="Secka A."/>
            <person name="Antonio M."/>
            <person name="Oren A."/>
            <person name="Chaudhuri R."/>
            <person name="La Ragione R.M."/>
            <person name="Hildebrand F."/>
            <person name="Pallen M.J."/>
        </authorList>
    </citation>
    <scope>NUCLEOTIDE SEQUENCE [LARGE SCALE GENOMIC DNA]</scope>
    <source>
        <strain evidence="5 6">Sa5YUA1</strain>
    </source>
</reference>
<keyword evidence="3 4" id="KW-0418">Kinase</keyword>